<dbReference type="AlphaFoldDB" id="A0A1M6WW62"/>
<feature type="non-terminal residue" evidence="1">
    <location>
        <position position="212"/>
    </location>
</feature>
<organism evidence="1 2">
    <name type="scientific">Rhodothermus profundi</name>
    <dbReference type="NCBI Taxonomy" id="633813"/>
    <lineage>
        <taxon>Bacteria</taxon>
        <taxon>Pseudomonadati</taxon>
        <taxon>Rhodothermota</taxon>
        <taxon>Rhodothermia</taxon>
        <taxon>Rhodothermales</taxon>
        <taxon>Rhodothermaceae</taxon>
        <taxon>Rhodothermus</taxon>
    </lineage>
</organism>
<sequence>MCSVRYGTGLLLLSLLLLGCEAERVLGPLPPASLPKEGPAPLPSVSSGALPQVSGDRWAEVVAWLQQVRQALGAPYVAFVSWRDEAGRWRYRYVVLRVPRRWVRESGGREQVYWFRREWEGVLWGQVLAWVPSHERVLWALRWWVGRRGSSSGSAVVQGNDCAVSGGASFMYVPSCGCYVFEEVEVVCSAAGGGGSWPPTQEDPRWWQQEGG</sequence>
<evidence type="ECO:0000313" key="2">
    <source>
        <dbReference type="Proteomes" id="UP000185812"/>
    </source>
</evidence>
<dbReference type="PROSITE" id="PS51257">
    <property type="entry name" value="PROKAR_LIPOPROTEIN"/>
    <property type="match status" value="1"/>
</dbReference>
<name>A0A1M6WW62_9BACT</name>
<proteinExistence type="predicted"/>
<accession>A0A1M6WW62</accession>
<gene>
    <name evidence="1" type="ORF">SAMN04488087_2455</name>
</gene>
<keyword evidence="2" id="KW-1185">Reference proteome</keyword>
<dbReference type="EMBL" id="FRAU01000009">
    <property type="protein sequence ID" value="SHK97948.1"/>
    <property type="molecule type" value="Genomic_DNA"/>
</dbReference>
<reference evidence="2" key="1">
    <citation type="submission" date="2016-11" db="EMBL/GenBank/DDBJ databases">
        <authorList>
            <person name="Varghese N."/>
            <person name="Submissions S."/>
        </authorList>
    </citation>
    <scope>NUCLEOTIDE SEQUENCE [LARGE SCALE GENOMIC DNA]</scope>
    <source>
        <strain evidence="2">DSM 22212</strain>
    </source>
</reference>
<protein>
    <recommendedName>
        <fullName evidence="3">Lipoprotein</fullName>
    </recommendedName>
</protein>
<dbReference type="Proteomes" id="UP000185812">
    <property type="component" value="Unassembled WGS sequence"/>
</dbReference>
<evidence type="ECO:0000313" key="1">
    <source>
        <dbReference type="EMBL" id="SHK97948.1"/>
    </source>
</evidence>
<dbReference type="RefSeq" id="WP_143149615.1">
    <property type="nucleotide sequence ID" value="NZ_FRAU01000009.1"/>
</dbReference>
<evidence type="ECO:0008006" key="3">
    <source>
        <dbReference type="Google" id="ProtNLM"/>
    </source>
</evidence>